<organism evidence="6 7">
    <name type="scientific">Aurantiacibacter xanthus</name>
    <dbReference type="NCBI Taxonomy" id="1784712"/>
    <lineage>
        <taxon>Bacteria</taxon>
        <taxon>Pseudomonadati</taxon>
        <taxon>Pseudomonadota</taxon>
        <taxon>Alphaproteobacteria</taxon>
        <taxon>Sphingomonadales</taxon>
        <taxon>Erythrobacteraceae</taxon>
        <taxon>Aurantiacibacter</taxon>
    </lineage>
</organism>
<dbReference type="SUPFAM" id="SSF52833">
    <property type="entry name" value="Thioredoxin-like"/>
    <property type="match status" value="1"/>
</dbReference>
<proteinExistence type="predicted"/>
<evidence type="ECO:0000256" key="1">
    <source>
        <dbReference type="ARBA" id="ARBA00022729"/>
    </source>
</evidence>
<dbReference type="PANTHER" id="PTHR13887:SF14">
    <property type="entry name" value="DISULFIDE BOND FORMATION PROTEIN D"/>
    <property type="match status" value="1"/>
</dbReference>
<feature type="domain" description="Thioredoxin" evidence="5">
    <location>
        <begin position="21"/>
        <end position="229"/>
    </location>
</feature>
<dbReference type="Proteomes" id="UP000265366">
    <property type="component" value="Unassembled WGS sequence"/>
</dbReference>
<dbReference type="PROSITE" id="PS51352">
    <property type="entry name" value="THIOREDOXIN_2"/>
    <property type="match status" value="1"/>
</dbReference>
<dbReference type="InterPro" id="IPR036249">
    <property type="entry name" value="Thioredoxin-like_sf"/>
</dbReference>
<dbReference type="InterPro" id="IPR041205">
    <property type="entry name" value="ScsC_N"/>
</dbReference>
<evidence type="ECO:0000313" key="7">
    <source>
        <dbReference type="Proteomes" id="UP000265366"/>
    </source>
</evidence>
<reference evidence="6 7" key="1">
    <citation type="submission" date="2018-08" db="EMBL/GenBank/DDBJ databases">
        <title>Erythrobacter zhengii sp.nov., a bacterium isolated from deep-sea sediment.</title>
        <authorList>
            <person name="Fang C."/>
            <person name="Wu Y.-H."/>
            <person name="Sun C."/>
            <person name="Wang H."/>
            <person name="Cheng H."/>
            <person name="Meng F.-X."/>
            <person name="Wang C.-S."/>
            <person name="Xu X.-W."/>
        </authorList>
    </citation>
    <scope>NUCLEOTIDE SEQUENCE [LARGE SCALE GENOMIC DNA]</scope>
    <source>
        <strain evidence="6 7">CCTCC AB 2015396</strain>
    </source>
</reference>
<dbReference type="RefSeq" id="WP_119592948.1">
    <property type="nucleotide sequence ID" value="NZ_QXFM01000096.1"/>
</dbReference>
<dbReference type="CDD" id="cd03023">
    <property type="entry name" value="DsbA_Com1_like"/>
    <property type="match status" value="1"/>
</dbReference>
<keyword evidence="7" id="KW-1185">Reference proteome</keyword>
<dbReference type="AlphaFoldDB" id="A0A3A1P518"/>
<dbReference type="Pfam" id="PF01323">
    <property type="entry name" value="DSBA"/>
    <property type="match status" value="1"/>
</dbReference>
<evidence type="ECO:0000259" key="5">
    <source>
        <dbReference type="PROSITE" id="PS51352"/>
    </source>
</evidence>
<accession>A0A3A1P518</accession>
<evidence type="ECO:0000256" key="4">
    <source>
        <dbReference type="ARBA" id="ARBA00023284"/>
    </source>
</evidence>
<evidence type="ECO:0000256" key="2">
    <source>
        <dbReference type="ARBA" id="ARBA00023002"/>
    </source>
</evidence>
<evidence type="ECO:0000313" key="6">
    <source>
        <dbReference type="EMBL" id="RIV85405.1"/>
    </source>
</evidence>
<dbReference type="EMBL" id="QXFM01000096">
    <property type="protein sequence ID" value="RIV85405.1"/>
    <property type="molecule type" value="Genomic_DNA"/>
</dbReference>
<dbReference type="PANTHER" id="PTHR13887">
    <property type="entry name" value="GLUTATHIONE S-TRANSFERASE KAPPA"/>
    <property type="match status" value="1"/>
</dbReference>
<name>A0A3A1P518_9SPHN</name>
<dbReference type="GO" id="GO:0016491">
    <property type="term" value="F:oxidoreductase activity"/>
    <property type="evidence" value="ECO:0007669"/>
    <property type="project" value="UniProtKB-KW"/>
</dbReference>
<evidence type="ECO:0000256" key="3">
    <source>
        <dbReference type="ARBA" id="ARBA00023157"/>
    </source>
</evidence>
<keyword evidence="1" id="KW-0732">Signal</keyword>
<dbReference type="InterPro" id="IPR013766">
    <property type="entry name" value="Thioredoxin_domain"/>
</dbReference>
<comment type="caution">
    <text evidence="6">The sequence shown here is derived from an EMBL/GenBank/DDBJ whole genome shotgun (WGS) entry which is preliminary data.</text>
</comment>
<protein>
    <submittedName>
        <fullName evidence="6">DsbA family protein</fullName>
    </submittedName>
</protein>
<keyword evidence="2" id="KW-0560">Oxidoreductase</keyword>
<dbReference type="Pfam" id="PF18312">
    <property type="entry name" value="ScsC_N"/>
    <property type="match status" value="1"/>
</dbReference>
<gene>
    <name evidence="6" type="ORF">D2V17_10615</name>
</gene>
<dbReference type="Gene3D" id="3.40.30.10">
    <property type="entry name" value="Glutaredoxin"/>
    <property type="match status" value="1"/>
</dbReference>
<keyword evidence="3" id="KW-1015">Disulfide bond</keyword>
<keyword evidence="4" id="KW-0676">Redox-active center</keyword>
<dbReference type="OrthoDB" id="9780147at2"/>
<dbReference type="InterPro" id="IPR001853">
    <property type="entry name" value="DSBA-like_thioredoxin_dom"/>
</dbReference>
<sequence>MRWLLTLVIALVGGFAGAALWQFAGVGPNPTREYLLANPEVLPEAIEVLNRRETLAKVEPLRDELEAPFPGAMLGNPDGKVTLVEFSDYACGYCRQSMDDVMALIAANPDLKVVIREFPILSEGSGAAARMALAAAQQGKYAAFHDAMFAKDGPSEENIAAAAREAGVDIAKAQAAIDGGAFEGQLQNNMFLAQSLGFSGTPSWIVGDQVLNGAVGIDKISQAIEAARKS</sequence>